<dbReference type="EMBL" id="JAKWBI020000570">
    <property type="protein sequence ID" value="KAJ2893759.1"/>
    <property type="molecule type" value="Genomic_DNA"/>
</dbReference>
<feature type="compositionally biased region" description="Basic and acidic residues" evidence="1">
    <location>
        <begin position="49"/>
        <end position="68"/>
    </location>
</feature>
<reference evidence="2" key="1">
    <citation type="submission" date="2022-07" db="EMBL/GenBank/DDBJ databases">
        <title>Draft genome sequence of Zalerion maritima ATCC 34329, a (micro)plastics degrading marine fungus.</title>
        <authorList>
            <person name="Paco A."/>
            <person name="Goncalves M.F.M."/>
            <person name="Rocha-Santos T.A.P."/>
            <person name="Alves A."/>
        </authorList>
    </citation>
    <scope>NUCLEOTIDE SEQUENCE</scope>
    <source>
        <strain evidence="2">ATCC 34329</strain>
    </source>
</reference>
<protein>
    <submittedName>
        <fullName evidence="2">Uncharacterized protein</fullName>
    </submittedName>
</protein>
<accession>A0AAD5RHQ8</accession>
<keyword evidence="3" id="KW-1185">Reference proteome</keyword>
<dbReference type="AlphaFoldDB" id="A0AAD5RHQ8"/>
<gene>
    <name evidence="2" type="ORF">MKZ38_008279</name>
</gene>
<evidence type="ECO:0000313" key="3">
    <source>
        <dbReference type="Proteomes" id="UP001201980"/>
    </source>
</evidence>
<evidence type="ECO:0000256" key="1">
    <source>
        <dbReference type="SAM" id="MobiDB-lite"/>
    </source>
</evidence>
<name>A0AAD5RHQ8_9PEZI</name>
<dbReference type="Proteomes" id="UP001201980">
    <property type="component" value="Unassembled WGS sequence"/>
</dbReference>
<organism evidence="2 3">
    <name type="scientific">Zalerion maritima</name>
    <dbReference type="NCBI Taxonomy" id="339359"/>
    <lineage>
        <taxon>Eukaryota</taxon>
        <taxon>Fungi</taxon>
        <taxon>Dikarya</taxon>
        <taxon>Ascomycota</taxon>
        <taxon>Pezizomycotina</taxon>
        <taxon>Sordariomycetes</taxon>
        <taxon>Lulworthiomycetidae</taxon>
        <taxon>Lulworthiales</taxon>
        <taxon>Lulworthiaceae</taxon>
        <taxon>Zalerion</taxon>
    </lineage>
</organism>
<evidence type="ECO:0000313" key="2">
    <source>
        <dbReference type="EMBL" id="KAJ2893759.1"/>
    </source>
</evidence>
<comment type="caution">
    <text evidence="2">The sequence shown here is derived from an EMBL/GenBank/DDBJ whole genome shotgun (WGS) entry which is preliminary data.</text>
</comment>
<sequence>MGLASSGTAADEGNHGNTSAKDDGDEGTGDMDTEMEMDGQNGTQYSDSGRSKREGGRDGRKEGRKEGR</sequence>
<feature type="region of interest" description="Disordered" evidence="1">
    <location>
        <begin position="1"/>
        <end position="68"/>
    </location>
</feature>
<proteinExistence type="predicted"/>
<feature type="compositionally biased region" description="Acidic residues" evidence="1">
    <location>
        <begin position="23"/>
        <end position="37"/>
    </location>
</feature>